<evidence type="ECO:0000256" key="3">
    <source>
        <dbReference type="ARBA" id="ARBA00023237"/>
    </source>
</evidence>
<evidence type="ECO:0000313" key="7">
    <source>
        <dbReference type="Proteomes" id="UP000824281"/>
    </source>
</evidence>
<protein>
    <recommendedName>
        <fullName evidence="8">TonB-dependent receptor</fullName>
    </recommendedName>
</protein>
<evidence type="ECO:0000256" key="2">
    <source>
        <dbReference type="ARBA" id="ARBA00023136"/>
    </source>
</evidence>
<gene>
    <name evidence="6" type="ORF">K3148_09625</name>
</gene>
<feature type="chain" id="PRO_5047271020" description="TonB-dependent receptor" evidence="5">
    <location>
        <begin position="24"/>
        <end position="912"/>
    </location>
</feature>
<name>A0ABX8ZJJ6_9SPHN</name>
<dbReference type="Proteomes" id="UP000824281">
    <property type="component" value="Chromosome"/>
</dbReference>
<dbReference type="Gene3D" id="2.40.170.20">
    <property type="entry name" value="TonB-dependent receptor, beta-barrel domain"/>
    <property type="match status" value="1"/>
</dbReference>
<organism evidence="6 7">
    <name type="scientific">Qipengyuania aurantiaca</name>
    <dbReference type="NCBI Taxonomy" id="2867233"/>
    <lineage>
        <taxon>Bacteria</taxon>
        <taxon>Pseudomonadati</taxon>
        <taxon>Pseudomonadota</taxon>
        <taxon>Alphaproteobacteria</taxon>
        <taxon>Sphingomonadales</taxon>
        <taxon>Erythrobacteraceae</taxon>
        <taxon>Qipengyuania</taxon>
    </lineage>
</organism>
<proteinExistence type="predicted"/>
<evidence type="ECO:0000256" key="4">
    <source>
        <dbReference type="SAM" id="MobiDB-lite"/>
    </source>
</evidence>
<dbReference type="PANTHER" id="PTHR47234">
    <property type="match status" value="1"/>
</dbReference>
<evidence type="ECO:0000256" key="5">
    <source>
        <dbReference type="SAM" id="SignalP"/>
    </source>
</evidence>
<evidence type="ECO:0008006" key="8">
    <source>
        <dbReference type="Google" id="ProtNLM"/>
    </source>
</evidence>
<dbReference type="EMBL" id="CP081295">
    <property type="protein sequence ID" value="QZD89094.1"/>
    <property type="molecule type" value="Genomic_DNA"/>
</dbReference>
<keyword evidence="2" id="KW-0472">Membrane</keyword>
<feature type="compositionally biased region" description="Basic and acidic residues" evidence="4">
    <location>
        <begin position="576"/>
        <end position="587"/>
    </location>
</feature>
<dbReference type="InterPro" id="IPR036942">
    <property type="entry name" value="Beta-barrel_TonB_sf"/>
</dbReference>
<dbReference type="PANTHER" id="PTHR47234:SF1">
    <property type="entry name" value="TONB-DEPENDENT RECEPTOR"/>
    <property type="match status" value="1"/>
</dbReference>
<evidence type="ECO:0000313" key="6">
    <source>
        <dbReference type="EMBL" id="QZD89094.1"/>
    </source>
</evidence>
<feature type="compositionally biased region" description="Gly residues" evidence="4">
    <location>
        <begin position="589"/>
        <end position="612"/>
    </location>
</feature>
<reference evidence="6 7" key="1">
    <citation type="submission" date="2021-08" db="EMBL/GenBank/DDBJ databases">
        <title>Comparative Genomics Analysis of the Genus Qipengyuania Reveals Extensive Genetic Diversity and Metabolic Versatility, Including the Description of Fifteen Novel Species.</title>
        <authorList>
            <person name="Liu Y."/>
        </authorList>
    </citation>
    <scope>NUCLEOTIDE SEQUENCE [LARGE SCALE GENOMIC DNA]</scope>
    <source>
        <strain evidence="6 7">1NDH13</strain>
    </source>
</reference>
<sequence length="912" mass="98935">MSRKSALLALTAIWVWQVPVASAQDEPADEGGPEAAAEMDEDGDIVVYGTRLKGQLVIDQPPLAEYDEADIAAFGANSIADVIAAIAPATDSGARGGRGGGRPVFLINGIRVSSWREFRSYPPESVAKVEVFPEEVAQRFGYSPDQRVVNIVLKPNFQALTAEVEYEQPEDGGYSRNEQELTWLRIGEKGRLNLNLDVEDRSLLTEAERGLTTPGAEDQAQFRSLVSDTMAVQLEANYARAVIESGTSFSLNGTVNYGESLSLSGLATDGVTVLERRGESDSYSAGLTVNQPFGAWNATFTSDNTYANSQTEIDRNDASGFDTARSRTYTTVNKATLNGFPLQLPAGELSTTLDLGFDWKRIESEDTRADEDFGLTRRRLNAGLTVAAPIARRGGPLGAIGDVTLVATGGVEDLSDFGTLANWSLGANWSPFDNLNLSATRIWREVAPSLTNLGSPLIEELNATVFDYRTGDTVLATLVTGGNPNLAAETQADWKFGANWGLPFWDDARLNVDYGINRSRDVTSTPAFSSAFEEAFPDRVTRDAAGDLLAIDRRPLTLYETRSRILSFGFNVRGQIGKEPERSERRGGPPQGGGEDAARRGGPGGGSGGGGFDPARMEAIRVAFCKVPEGETPDLSQIPEQFRTRLLDENGNPDPEKIAAARQRFCGAEAEQRGERFAAMRAAICADPPKLDGLPEQMLARLKGEDGEIDPAKLAALRERMCSAQGGAQEGEQGQRRGRGGMMRMFGGGNSQDTRPRYFLSLNHNITLENEVLLSQTGPLFDQLNGFVLGSGAIPRHSARLEGGIFWEGYGLRLSGNYVGDAVVRGGDFPGSSDLFFDDLATFDIRLFANLGEVFETEDGWMKDLRLAFLIDNVFDARRRITDETGEVPAAYDPLRIDPTGRYLGIDIRKAF</sequence>
<keyword evidence="3" id="KW-0998">Cell outer membrane</keyword>
<keyword evidence="5" id="KW-0732">Signal</keyword>
<feature type="signal peptide" evidence="5">
    <location>
        <begin position="1"/>
        <end position="23"/>
    </location>
</feature>
<feature type="region of interest" description="Disordered" evidence="4">
    <location>
        <begin position="576"/>
        <end position="613"/>
    </location>
</feature>
<dbReference type="RefSeq" id="WP_221424597.1">
    <property type="nucleotide sequence ID" value="NZ_CP081295.1"/>
</dbReference>
<keyword evidence="7" id="KW-1185">Reference proteome</keyword>
<evidence type="ECO:0000256" key="1">
    <source>
        <dbReference type="ARBA" id="ARBA00004442"/>
    </source>
</evidence>
<accession>A0ABX8ZJJ6</accession>
<dbReference type="SUPFAM" id="SSF56935">
    <property type="entry name" value="Porins"/>
    <property type="match status" value="2"/>
</dbReference>
<comment type="subcellular location">
    <subcellularLocation>
        <location evidence="1">Cell outer membrane</location>
    </subcellularLocation>
</comment>